<keyword evidence="2" id="KW-0614">Plasmid</keyword>
<name>A0A6G6AKW3_ECOLX</name>
<dbReference type="EMBL" id="MN256757">
    <property type="protein sequence ID" value="QID22274.1"/>
    <property type="molecule type" value="Genomic_DNA"/>
</dbReference>
<organism evidence="2">
    <name type="scientific">Escherichia coli</name>
    <dbReference type="NCBI Taxonomy" id="562"/>
    <lineage>
        <taxon>Bacteria</taxon>
        <taxon>Pseudomonadati</taxon>
        <taxon>Pseudomonadota</taxon>
        <taxon>Gammaproteobacteria</taxon>
        <taxon>Enterobacterales</taxon>
        <taxon>Enterobacteriaceae</taxon>
        <taxon>Escherichia</taxon>
    </lineage>
</organism>
<reference evidence="2" key="1">
    <citation type="submission" date="2019-08" db="EMBL/GenBank/DDBJ databases">
        <authorList>
            <person name="Yao H."/>
        </authorList>
    </citation>
    <scope>NUCLEOTIDE SEQUENCE</scope>
    <source>
        <strain evidence="1">4M18F</strain>
        <strain evidence="2">4M8F</strain>
        <plasmid evidence="1">p4M18F</plasmid>
        <plasmid evidence="2">p4M8F</plasmid>
    </source>
</reference>
<evidence type="ECO:0000313" key="1">
    <source>
        <dbReference type="EMBL" id="QID22274.1"/>
    </source>
</evidence>
<dbReference type="AlphaFoldDB" id="A0A6G6AKW3"/>
<geneLocation type="plasmid" evidence="1">
    <name>p4M18F</name>
</geneLocation>
<accession>A0A6G6AKW3</accession>
<geneLocation type="plasmid" evidence="2">
    <name>p4M8F</name>
</geneLocation>
<sequence>MSGSSLDLTGIALRILLLDRMNVYVDNLLSSKAIQIVLQ</sequence>
<protein>
    <submittedName>
        <fullName evidence="2">Uncharacterized protein</fullName>
    </submittedName>
</protein>
<dbReference type="EMBL" id="MN256758">
    <property type="protein sequence ID" value="QID22767.1"/>
    <property type="molecule type" value="Genomic_DNA"/>
</dbReference>
<evidence type="ECO:0000313" key="2">
    <source>
        <dbReference type="EMBL" id="QID22767.1"/>
    </source>
</evidence>
<proteinExistence type="predicted"/>